<dbReference type="Pfam" id="PF00564">
    <property type="entry name" value="PB1"/>
    <property type="match status" value="1"/>
</dbReference>
<dbReference type="STRING" id="6337.A0A0V0XTU5"/>
<dbReference type="CDD" id="cd06401">
    <property type="entry name" value="PB1_TFG"/>
    <property type="match status" value="1"/>
</dbReference>
<organism evidence="3 4">
    <name type="scientific">Trichinella pseudospiralis</name>
    <name type="common">Parasitic roundworm</name>
    <dbReference type="NCBI Taxonomy" id="6337"/>
    <lineage>
        <taxon>Eukaryota</taxon>
        <taxon>Metazoa</taxon>
        <taxon>Ecdysozoa</taxon>
        <taxon>Nematoda</taxon>
        <taxon>Enoplea</taxon>
        <taxon>Dorylaimia</taxon>
        <taxon>Trichinellida</taxon>
        <taxon>Trichinellidae</taxon>
        <taxon>Trichinella</taxon>
    </lineage>
</organism>
<dbReference type="Proteomes" id="UP000054815">
    <property type="component" value="Unassembled WGS sequence"/>
</dbReference>
<dbReference type="InterPro" id="IPR033512">
    <property type="entry name" value="TFG"/>
</dbReference>
<dbReference type="GO" id="GO:0070971">
    <property type="term" value="C:endoplasmic reticulum exit site"/>
    <property type="evidence" value="ECO:0007669"/>
    <property type="project" value="TreeGrafter"/>
</dbReference>
<name>A0A0V0XTU5_TRIPS</name>
<dbReference type="GO" id="GO:0048208">
    <property type="term" value="P:COPII vesicle coating"/>
    <property type="evidence" value="ECO:0007669"/>
    <property type="project" value="InterPro"/>
</dbReference>
<evidence type="ECO:0000256" key="1">
    <source>
        <dbReference type="SAM" id="MobiDB-lite"/>
    </source>
</evidence>
<comment type="caution">
    <text evidence="3">The sequence shown here is derived from an EMBL/GenBank/DDBJ whole genome shotgun (WGS) entry which is preliminary data.</text>
</comment>
<dbReference type="EMBL" id="JYDU01000144">
    <property type="protein sequence ID" value="KRX91164.1"/>
    <property type="molecule type" value="Genomic_DNA"/>
</dbReference>
<dbReference type="AlphaFoldDB" id="A0A0V0XTU5"/>
<proteinExistence type="predicted"/>
<dbReference type="PROSITE" id="PS51745">
    <property type="entry name" value="PB1"/>
    <property type="match status" value="1"/>
</dbReference>
<evidence type="ECO:0000259" key="2">
    <source>
        <dbReference type="PROSITE" id="PS51745"/>
    </source>
</evidence>
<feature type="domain" description="PB1" evidence="2">
    <location>
        <begin position="55"/>
        <end position="139"/>
    </location>
</feature>
<evidence type="ECO:0000313" key="4">
    <source>
        <dbReference type="Proteomes" id="UP000054815"/>
    </source>
</evidence>
<dbReference type="SUPFAM" id="SSF54277">
    <property type="entry name" value="CAD &amp; PB1 domains"/>
    <property type="match status" value="1"/>
</dbReference>
<dbReference type="GO" id="GO:0042802">
    <property type="term" value="F:identical protein binding"/>
    <property type="evidence" value="ECO:0007669"/>
    <property type="project" value="InterPro"/>
</dbReference>
<reference evidence="3 4" key="1">
    <citation type="submission" date="2015-01" db="EMBL/GenBank/DDBJ databases">
        <title>Evolution of Trichinella species and genotypes.</title>
        <authorList>
            <person name="Korhonen P.K."/>
            <person name="Edoardo P."/>
            <person name="Giuseppe L.R."/>
            <person name="Gasser R.B."/>
        </authorList>
    </citation>
    <scope>NUCLEOTIDE SEQUENCE [LARGE SCALE GENOMIC DNA]</scope>
    <source>
        <strain evidence="3">ISS141</strain>
    </source>
</reference>
<gene>
    <name evidence="3" type="primary">TFG</name>
    <name evidence="3" type="ORF">T4E_4705</name>
</gene>
<dbReference type="InterPro" id="IPR034857">
    <property type="entry name" value="PB1_TFG"/>
</dbReference>
<sequence length="261" mass="29541">MHVQLVGTGSRGQLAFVVTLASLFTSSALRIPFISVFRMVSDNLKTPYGVDYSKTLIIKVKLGDDIRKIPIQNDDITYDELVLMMQRVFKDKLTATDDVTVKYTDDDGDLVTILDSSDLAFAIQCHRIVRSLEVIRDSAIDVLEKIERCNLLTSSGRSVSSQTDSQPTVGEDSSSVDLSKQGMEFDPLQQGGCKVEERAQTRRISCLRRRQFMPSKRALPRFNHPFSRLCILLSSNFILLRKQYVEQKCALFQRQPNQPDI</sequence>
<dbReference type="Gene3D" id="3.10.20.90">
    <property type="entry name" value="Phosphatidylinositol 3-kinase Catalytic Subunit, Chain A, domain 1"/>
    <property type="match status" value="1"/>
</dbReference>
<dbReference type="PANTHER" id="PTHR15335:SF7">
    <property type="entry name" value="PROTEIN TFG"/>
    <property type="match status" value="1"/>
</dbReference>
<dbReference type="InterPro" id="IPR053793">
    <property type="entry name" value="PB1-like"/>
</dbReference>
<dbReference type="InterPro" id="IPR000270">
    <property type="entry name" value="PB1_dom"/>
</dbReference>
<dbReference type="PANTHER" id="PTHR15335">
    <property type="entry name" value="PROTEIN TFG"/>
    <property type="match status" value="1"/>
</dbReference>
<accession>A0A0V0XTU5</accession>
<feature type="region of interest" description="Disordered" evidence="1">
    <location>
        <begin position="156"/>
        <end position="177"/>
    </location>
</feature>
<evidence type="ECO:0000313" key="3">
    <source>
        <dbReference type="EMBL" id="KRX91164.1"/>
    </source>
</evidence>
<dbReference type="SMART" id="SM00666">
    <property type="entry name" value="PB1"/>
    <property type="match status" value="1"/>
</dbReference>
<protein>
    <submittedName>
        <fullName evidence="3">Protein TFG</fullName>
    </submittedName>
</protein>